<evidence type="ECO:0000256" key="1">
    <source>
        <dbReference type="SAM" id="Phobius"/>
    </source>
</evidence>
<evidence type="ECO:0000313" key="2">
    <source>
        <dbReference type="EMBL" id="GFY53567.1"/>
    </source>
</evidence>
<dbReference type="OrthoDB" id="6435780at2759"/>
<dbReference type="Proteomes" id="UP000886998">
    <property type="component" value="Unassembled WGS sequence"/>
</dbReference>
<keyword evidence="1" id="KW-1133">Transmembrane helix</keyword>
<comment type="caution">
    <text evidence="2">The sequence shown here is derived from an EMBL/GenBank/DDBJ whole genome shotgun (WGS) entry which is preliminary data.</text>
</comment>
<reference evidence="2" key="1">
    <citation type="submission" date="2020-08" db="EMBL/GenBank/DDBJ databases">
        <title>Multicomponent nature underlies the extraordinary mechanical properties of spider dragline silk.</title>
        <authorList>
            <person name="Kono N."/>
            <person name="Nakamura H."/>
            <person name="Mori M."/>
            <person name="Yoshida Y."/>
            <person name="Ohtoshi R."/>
            <person name="Malay A.D."/>
            <person name="Moran D.A.P."/>
            <person name="Tomita M."/>
            <person name="Numata K."/>
            <person name="Arakawa K."/>
        </authorList>
    </citation>
    <scope>NUCLEOTIDE SEQUENCE</scope>
</reference>
<organism evidence="2 3">
    <name type="scientific">Trichonephila inaurata madagascariensis</name>
    <dbReference type="NCBI Taxonomy" id="2747483"/>
    <lineage>
        <taxon>Eukaryota</taxon>
        <taxon>Metazoa</taxon>
        <taxon>Ecdysozoa</taxon>
        <taxon>Arthropoda</taxon>
        <taxon>Chelicerata</taxon>
        <taxon>Arachnida</taxon>
        <taxon>Araneae</taxon>
        <taxon>Araneomorphae</taxon>
        <taxon>Entelegynae</taxon>
        <taxon>Araneoidea</taxon>
        <taxon>Nephilidae</taxon>
        <taxon>Trichonephila</taxon>
        <taxon>Trichonephila inaurata</taxon>
    </lineage>
</organism>
<evidence type="ECO:0000313" key="3">
    <source>
        <dbReference type="Proteomes" id="UP000886998"/>
    </source>
</evidence>
<gene>
    <name evidence="2" type="primary">AVEN_80343_1</name>
    <name evidence="2" type="ORF">TNIN_14051</name>
</gene>
<keyword evidence="3" id="KW-1185">Reference proteome</keyword>
<protein>
    <submittedName>
        <fullName evidence="2">Uncharacterized protein</fullName>
    </submittedName>
</protein>
<sequence>MLLTDFFSLRSQNGWMVEFDVRNPLQPINPINFEFRYQETIAISSDNDEEYENDYDDLVTAESENNAHIRKRRAAKWSPDYDLYAQWAEEYYAEYETAELNQEKALLPKGDLLEQFLRKKAANKTAEQIQKEIEWEIKKKNLIETGLVIGAWIIGIIILIIIFKIIVKKYFFKFFCDFCDVYRFREKTVNFVITYEPGIYTHKNGEQEFYEPTEEELDALKETRKLMYSV</sequence>
<keyword evidence="1" id="KW-0812">Transmembrane</keyword>
<accession>A0A8X7C4Q7</accession>
<keyword evidence="1" id="KW-0472">Membrane</keyword>
<proteinExistence type="predicted"/>
<dbReference type="EMBL" id="BMAV01009381">
    <property type="protein sequence ID" value="GFY53567.1"/>
    <property type="molecule type" value="Genomic_DNA"/>
</dbReference>
<name>A0A8X7C4Q7_9ARAC</name>
<dbReference type="AlphaFoldDB" id="A0A8X7C4Q7"/>
<feature type="transmembrane region" description="Helical" evidence="1">
    <location>
        <begin position="147"/>
        <end position="167"/>
    </location>
</feature>